<dbReference type="Pfam" id="PF08659">
    <property type="entry name" value="KR"/>
    <property type="match status" value="1"/>
</dbReference>
<dbReference type="Pfam" id="PF00109">
    <property type="entry name" value="ketoacyl-synt"/>
    <property type="match status" value="3"/>
</dbReference>
<dbReference type="SMART" id="SM00822">
    <property type="entry name" value="PKS_KR"/>
    <property type="match status" value="1"/>
</dbReference>
<evidence type="ECO:0000256" key="3">
    <source>
        <dbReference type="ARBA" id="ARBA00022679"/>
    </source>
</evidence>
<dbReference type="Proteomes" id="UP001328107">
    <property type="component" value="Unassembled WGS sequence"/>
</dbReference>
<keyword evidence="2" id="KW-0597">Phosphoprotein</keyword>
<dbReference type="Pfam" id="PF14765">
    <property type="entry name" value="PS-DH"/>
    <property type="match status" value="1"/>
</dbReference>
<dbReference type="EMBL" id="BTRK01000001">
    <property type="protein sequence ID" value="GMR33679.1"/>
    <property type="molecule type" value="Genomic_DNA"/>
</dbReference>
<reference evidence="9" key="1">
    <citation type="submission" date="2022-10" db="EMBL/GenBank/DDBJ databases">
        <title>Genome assembly of Pristionchus species.</title>
        <authorList>
            <person name="Yoshida K."/>
            <person name="Sommer R.J."/>
        </authorList>
    </citation>
    <scope>NUCLEOTIDE SEQUENCE [LARGE SCALE GENOMIC DNA]</scope>
    <source>
        <strain evidence="9">RS5460</strain>
    </source>
</reference>
<protein>
    <recommendedName>
        <fullName evidence="10">Fatty acid synthase</fullName>
    </recommendedName>
</protein>
<keyword evidence="1" id="KW-0596">Phosphopantetheine</keyword>
<keyword evidence="3" id="KW-0808">Transferase</keyword>
<dbReference type="InterPro" id="IPR020841">
    <property type="entry name" value="PKS_Beta-ketoAc_synthase_dom"/>
</dbReference>
<feature type="domain" description="Carrier" evidence="5">
    <location>
        <begin position="1853"/>
        <end position="1927"/>
    </location>
</feature>
<dbReference type="Gene3D" id="3.40.47.10">
    <property type="match status" value="3"/>
</dbReference>
<feature type="domain" description="PKS/mFAS DH" evidence="7">
    <location>
        <begin position="1422"/>
        <end position="1717"/>
    </location>
</feature>
<dbReference type="InterPro" id="IPR014043">
    <property type="entry name" value="Acyl_transferase_dom"/>
</dbReference>
<evidence type="ECO:0000259" key="5">
    <source>
        <dbReference type="PROSITE" id="PS50075"/>
    </source>
</evidence>
<dbReference type="PROSITE" id="PS50075">
    <property type="entry name" value="CARRIER"/>
    <property type="match status" value="6"/>
</dbReference>
<feature type="region of interest" description="C-terminal hotdog fold" evidence="4">
    <location>
        <begin position="1579"/>
        <end position="1717"/>
    </location>
</feature>
<name>A0AAN5C9C1_9BILA</name>
<feature type="domain" description="Carrier" evidence="5">
    <location>
        <begin position="720"/>
        <end position="797"/>
    </location>
</feature>
<dbReference type="PANTHER" id="PTHR43775:SF37">
    <property type="entry name" value="SI:DKEY-61P9.11"/>
    <property type="match status" value="1"/>
</dbReference>
<evidence type="ECO:0000313" key="9">
    <source>
        <dbReference type="Proteomes" id="UP001328107"/>
    </source>
</evidence>
<evidence type="ECO:0000259" key="6">
    <source>
        <dbReference type="PROSITE" id="PS52004"/>
    </source>
</evidence>
<feature type="domain" description="Ketosynthase family 3 (KS3)" evidence="6">
    <location>
        <begin position="801"/>
        <end position="1186"/>
    </location>
</feature>
<feature type="non-terminal residue" evidence="8">
    <location>
        <position position="4184"/>
    </location>
</feature>
<dbReference type="InterPro" id="IPR050091">
    <property type="entry name" value="PKS_NRPS_Biosynth_Enz"/>
</dbReference>
<dbReference type="InterPro" id="IPR014030">
    <property type="entry name" value="Ketoacyl_synth_N"/>
</dbReference>
<dbReference type="InterPro" id="IPR049900">
    <property type="entry name" value="PKS_mFAS_DH"/>
</dbReference>
<dbReference type="InterPro" id="IPR020806">
    <property type="entry name" value="PKS_PP-bd"/>
</dbReference>
<dbReference type="SMART" id="SM00825">
    <property type="entry name" value="PKS_KS"/>
    <property type="match status" value="2"/>
</dbReference>
<dbReference type="Pfam" id="PF22621">
    <property type="entry name" value="CurL-like_PKS_C"/>
    <property type="match status" value="1"/>
</dbReference>
<dbReference type="GO" id="GO:0004315">
    <property type="term" value="F:3-oxoacyl-[acyl-carrier-protein] synthase activity"/>
    <property type="evidence" value="ECO:0007669"/>
    <property type="project" value="InterPro"/>
</dbReference>
<dbReference type="SMART" id="SM00823">
    <property type="entry name" value="PKS_PP"/>
    <property type="match status" value="7"/>
</dbReference>
<dbReference type="SUPFAM" id="SSF53901">
    <property type="entry name" value="Thiolase-like"/>
    <property type="match status" value="3"/>
</dbReference>
<proteinExistence type="predicted"/>
<dbReference type="Gene3D" id="3.10.129.110">
    <property type="entry name" value="Polyketide synthase dehydratase"/>
    <property type="match status" value="2"/>
</dbReference>
<evidence type="ECO:0008006" key="10">
    <source>
        <dbReference type="Google" id="ProtNLM"/>
    </source>
</evidence>
<dbReference type="SUPFAM" id="SSF52151">
    <property type="entry name" value="FabD/lysophospholipase-like"/>
    <property type="match status" value="1"/>
</dbReference>
<keyword evidence="9" id="KW-1185">Reference proteome</keyword>
<dbReference type="PROSITE" id="PS00606">
    <property type="entry name" value="KS3_1"/>
    <property type="match status" value="1"/>
</dbReference>
<dbReference type="SMART" id="SM00827">
    <property type="entry name" value="PKS_AT"/>
    <property type="match status" value="1"/>
</dbReference>
<dbReference type="GO" id="GO:0031177">
    <property type="term" value="F:phosphopantetheine binding"/>
    <property type="evidence" value="ECO:0007669"/>
    <property type="project" value="InterPro"/>
</dbReference>
<dbReference type="SUPFAM" id="SSF51735">
    <property type="entry name" value="NAD(P)-binding Rossmann-fold domains"/>
    <property type="match status" value="1"/>
</dbReference>
<dbReference type="Pfam" id="PF00698">
    <property type="entry name" value="Acyl_transf_1"/>
    <property type="match status" value="1"/>
</dbReference>
<dbReference type="CDD" id="cd00833">
    <property type="entry name" value="PKS"/>
    <property type="match status" value="3"/>
</dbReference>
<organism evidence="8 9">
    <name type="scientific">Pristionchus mayeri</name>
    <dbReference type="NCBI Taxonomy" id="1317129"/>
    <lineage>
        <taxon>Eukaryota</taxon>
        <taxon>Metazoa</taxon>
        <taxon>Ecdysozoa</taxon>
        <taxon>Nematoda</taxon>
        <taxon>Chromadorea</taxon>
        <taxon>Rhabditida</taxon>
        <taxon>Rhabditina</taxon>
        <taxon>Diplogasteromorpha</taxon>
        <taxon>Diplogasteroidea</taxon>
        <taxon>Neodiplogasteridae</taxon>
        <taxon>Pristionchus</taxon>
    </lineage>
</organism>
<feature type="domain" description="Ketosynthase family 3 (KS3)" evidence="6">
    <location>
        <begin position="1"/>
        <end position="396"/>
    </location>
</feature>
<dbReference type="GO" id="GO:0006633">
    <property type="term" value="P:fatty acid biosynthetic process"/>
    <property type="evidence" value="ECO:0007669"/>
    <property type="project" value="InterPro"/>
</dbReference>
<feature type="domain" description="Carrier" evidence="5">
    <location>
        <begin position="2956"/>
        <end position="3033"/>
    </location>
</feature>
<dbReference type="Gene3D" id="3.30.70.3290">
    <property type="match status" value="2"/>
</dbReference>
<dbReference type="InterPro" id="IPR014031">
    <property type="entry name" value="Ketoacyl_synth_C"/>
</dbReference>
<dbReference type="Gene3D" id="3.40.50.720">
    <property type="entry name" value="NAD(P)-binding Rossmann-like Domain"/>
    <property type="match status" value="1"/>
</dbReference>
<dbReference type="Pfam" id="PF00550">
    <property type="entry name" value="PP-binding"/>
    <property type="match status" value="4"/>
</dbReference>
<comment type="caution">
    <text evidence="4">Lacks conserved residue(s) required for the propagation of feature annotation.</text>
</comment>
<feature type="domain" description="Carrier" evidence="5">
    <location>
        <begin position="3163"/>
        <end position="3247"/>
    </location>
</feature>
<feature type="region of interest" description="N-terminal hotdog fold" evidence="4">
    <location>
        <begin position="1422"/>
        <end position="1562"/>
    </location>
</feature>
<dbReference type="InterPro" id="IPR018201">
    <property type="entry name" value="Ketoacyl_synth_AS"/>
</dbReference>
<dbReference type="PANTHER" id="PTHR43775">
    <property type="entry name" value="FATTY ACID SYNTHASE"/>
    <property type="match status" value="1"/>
</dbReference>
<accession>A0AAN5C9C1</accession>
<dbReference type="PROSITE" id="PS52004">
    <property type="entry name" value="KS3_2"/>
    <property type="match status" value="3"/>
</dbReference>
<gene>
    <name evidence="8" type="ORF">PMAYCL1PPCAC_03874</name>
</gene>
<dbReference type="GO" id="GO:0044550">
    <property type="term" value="P:secondary metabolite biosynthetic process"/>
    <property type="evidence" value="ECO:0007669"/>
    <property type="project" value="UniProtKB-ARBA"/>
</dbReference>
<dbReference type="Pfam" id="PF02801">
    <property type="entry name" value="Ketoacyl-synt_C"/>
    <property type="match status" value="3"/>
</dbReference>
<evidence type="ECO:0000256" key="4">
    <source>
        <dbReference type="PROSITE-ProRule" id="PRU01363"/>
    </source>
</evidence>
<evidence type="ECO:0000256" key="1">
    <source>
        <dbReference type="ARBA" id="ARBA00022450"/>
    </source>
</evidence>
<dbReference type="SUPFAM" id="SSF47336">
    <property type="entry name" value="ACP-like"/>
    <property type="match status" value="7"/>
</dbReference>
<dbReference type="InterPro" id="IPR036291">
    <property type="entry name" value="NAD(P)-bd_dom_sf"/>
</dbReference>
<evidence type="ECO:0000256" key="2">
    <source>
        <dbReference type="ARBA" id="ARBA00022553"/>
    </source>
</evidence>
<dbReference type="InterPro" id="IPR049551">
    <property type="entry name" value="PKS_DH_C"/>
</dbReference>
<dbReference type="Gene3D" id="3.40.366.10">
    <property type="entry name" value="Malonyl-Coenzyme A Acyl Carrier Protein, domain 2"/>
    <property type="match status" value="2"/>
</dbReference>
<dbReference type="GO" id="GO:0004312">
    <property type="term" value="F:fatty acid synthase activity"/>
    <property type="evidence" value="ECO:0007669"/>
    <property type="project" value="TreeGrafter"/>
</dbReference>
<evidence type="ECO:0000259" key="7">
    <source>
        <dbReference type="PROSITE" id="PS52019"/>
    </source>
</evidence>
<dbReference type="InterPro" id="IPR057326">
    <property type="entry name" value="KR_dom"/>
</dbReference>
<dbReference type="InterPro" id="IPR013968">
    <property type="entry name" value="PKS_KR"/>
</dbReference>
<dbReference type="InterPro" id="IPR036736">
    <property type="entry name" value="ACP-like_sf"/>
</dbReference>
<dbReference type="InterPro" id="IPR016039">
    <property type="entry name" value="Thiolase-like"/>
</dbReference>
<dbReference type="InterPro" id="IPR016035">
    <property type="entry name" value="Acyl_Trfase/lysoPLipase"/>
</dbReference>
<evidence type="ECO:0000313" key="8">
    <source>
        <dbReference type="EMBL" id="GMR33679.1"/>
    </source>
</evidence>
<dbReference type="PROSITE" id="PS52019">
    <property type="entry name" value="PKS_MFAS_DH"/>
    <property type="match status" value="1"/>
</dbReference>
<comment type="caution">
    <text evidence="8">The sequence shown here is derived from an EMBL/GenBank/DDBJ whole genome shotgun (WGS) entry which is preliminary data.</text>
</comment>
<dbReference type="Gene3D" id="1.10.1200.10">
    <property type="entry name" value="ACP-like"/>
    <property type="match status" value="7"/>
</dbReference>
<dbReference type="SMART" id="SM01294">
    <property type="entry name" value="PKS_PP_betabranch"/>
    <property type="match status" value="2"/>
</dbReference>
<feature type="domain" description="Ketosynthase family 3 (KS3)" evidence="6">
    <location>
        <begin position="2063"/>
        <end position="2465"/>
    </location>
</feature>
<feature type="domain" description="Carrier" evidence="5">
    <location>
        <begin position="1758"/>
        <end position="1832"/>
    </location>
</feature>
<dbReference type="InterPro" id="IPR009081">
    <property type="entry name" value="PP-bd_ACP"/>
</dbReference>
<dbReference type="InterPro" id="IPR001227">
    <property type="entry name" value="Ac_transferase_dom_sf"/>
</dbReference>
<feature type="domain" description="Carrier" evidence="5">
    <location>
        <begin position="3062"/>
        <end position="3139"/>
    </location>
</feature>
<dbReference type="InterPro" id="IPR042104">
    <property type="entry name" value="PKS_dehydratase_sf"/>
</dbReference>
<sequence length="4184" mass="455052">MPSSCIVGSWVQSGTAGDEWEVKEALAIGRDSIGDYLRPEFEYLRDTVRPTLRIGHVRAASHFDHDYFGMSEAEALAMDPQIRRALQGTIYALESAGITLAEARALQPQVYSSCWCVEYPDLLEGTEQFRVTGNSASMIVGRVAHMLDSRGASMVVDTGCASGLAASHLARLAIEKGETQLAIIVTTNLIGWKSTASMLKINMLSQSGFSHTFDRDACGFLRADAFGVLVYASDELARAKGWRIRATLAATHMNSDGATRNITSPCVQAQVEMYDSLLAGRDRASIDCVIAHGTGTKVGDRVELSSINQLFPRPLPVYSCKSLFGHGESTSSLLATISAVQCLETGRLPSQLHLSMPREETGDKHLTFIREERPLNTIALSAFSYGGSNVAGLLQRPTVSPAPSSSAVGERTWMVAFISAKTPAALAQRQVDLADFLDQSSSSLSDILHTLDARRTFYPLRRAVVGRTRADFARALRAGLTLQARDGAGPALRFRMGSAGALWRYRVLYEGCGVFRRAFDEICEQAKHVYEPERLKKCLFSPFDDVIDEAASALMLTLALVKMWEAFGALPSSLTPTSKIGLLAALVINRLVKHIFYSMAYKNAKMTIDYFEVKKTIPLVAEDEITFFESTDDVISSFTGKEENQLVSFGGIIEDEEFTSEIRRTELLLGEMFVRGVDVTVNARSGKICDLPLYPFTPTEFWPEPKNLNPTAIAASAQIPIAEKIVDVNVEAKIREIVAKFALDLNDDDTIPEVLDSLSAMDLTASLGESFDLTLPLDTTDKHSTIPELVAYISSKLRAEPKKGVKAGAGPGTSSGAGTKLAVLGFDLVAADAAGVEELHDKLLSGRRSASYNMHGVEEFDAEYFGIGKEEAEFMDPQHRLLLHSSIRAWQEAGCPDLENADLLLAISSTSDHRANIERECDKFDENFWQGTNHSVFSGLAAKVLGVGGRSAVIDTTCTSVYSALELAQERIGSGAVSHVVILAAKLHLSDSWHESLATFLAGGGGASGRAAPFSAAADGYVRADCVGALVVGREGAPGAPLAIIDAVRTRQSGSGVMPSEAALAQLIDHDVDVVIAHGTGTLTGDRIEAAAYVAQKTVPRLLASIKGIVGHAEAASGLPHLAAAIGMLRSGRVPAHQNVDLLMEQLRTADHVSVPFVPEEHPSLTRVGLVSYGVAGVHGYACVSLPPKAPKKLYSVPVVLPISAHSEEALQKNIDHVREMITNTSAPLAEIAAQLQAHDPARCRAAAVAATHAEAAAALAAPTRTTQSLFVAHCMPEDIDVVGFSRGCPEFRKRYVEMMTAIGGNLTTYDIRSSVAGMASLFRLFLRIDTIHSVCVTESGALAALLALDLAPASTIRHLIRAYDRADARALLIAARDVDFGRTHYKLVDAAGNVVRDPAALEAACRTPGIDVNADILVGGRGFRGGRAIASIRDLAALFAQMFVNGAELNWSLLGCTRSGARVRVPAYAFTPSRFVRFLQRANIDVRTKRYAYLADHVIQQGMILPGAYSVARMLERLELRALAMIDFIASAYVEQSVTYLIDKKDDFHVAQAAGVEIIQAKEPDRAIRIRKISKAATPKRFMKPEIYEKMSKQGYMFKPHFKSLNWLEIDVNGVGRARLERRTELDVQLDAVFQGVIVGHLCAHPDDDAVYLPFYCEQIRVDRETMKKAGPMDVRFRIHRSARSIHGDVLAFMAGRLVVEIQNFVMARRDAATYIPPAVTPITTSAPVIRVMALRKIITCITFSVEEDHVDSGKRMPLEQADLLLREWIMATLETDELDDELGFFEMGLASHQVTYLRNYLRSYFPSVSPTAAFDYPTIPAMAEYLATLECVKGKESLDDEVVSPIREQRISSAAAEQILRGKILSMLKIEEIDEELGFLEMGLESKQLLLLRNQLRELFPDLSPVAAFDYPTIPIMAKHLATLEYIAGEEDDAVRVMMIRVEMEEESDEEEDKEFATITPQEAQELLRRWIKKELKMDELDEELGFIEMGLQSHKLIHMRNYLRALFPSVSPVAAFDHPTIEKLGIYLSKIEWIGSEEDLQEVRVMVVRVEEQPVSDPSTITLGVISSACRLPGGCKDLAEYWDLLKTGRDSVSRIPATRIATRDVLIKGAKYGNKVEGGHYIDGVTEFDPAFFKISKNEANAMDPQQRLILEVVAECLENSGIPKEEYSTLGVFVGLMAMEYTDAVESPPTNVVAMLGSAICVMSGRISYWLGTHGPTLTVDTACSSSLVAVNEARAALAAGTCTKAIVAAANVNIAERPMGMRVNGRMLCYDGTCKAFDARANGYGRSEGVAAILIETARSDASYSALIPAVNVNHGGRGVSLMAPNGVAQNLLIDRVLRDSPSTVPSYWEAHGTGTALGDPIEINVLARLLGTAVIGSNKASIGHGEAVAGLNGVLKVLVQSKHSYIPNTLHMHCLNPDIDPKKVGFPIIGHEWQDERAMAGVSSFGVSGTNSAVLMCRDPKAQRSKMSAKIHRAYAIPVTAKNARSLEMATEQMEEFLRETSYNLAEVASTAALKREHYAQQRTVLIVDCKGAVIKKLTKIQAKPQPLTVCIGSASIGSETLQLMALPAFAEAFSRTRKELDITGASLFALVSLLKQTLPAATLTAADNHGRGVLDLMERKITVDKAAGALRGSAGPASQAPAAFHSLQDFYELSVQAFADGHNLDWNALYLPTSKQLILPTYAFNHSTHWLGKRFEEGVFEDEHLGVRSVEGEQTRFDNNLSQHRHRDLFRLDETTLALYLIQKSIRLSAAEAKSFAISVFNTTDVEVEDNVWMKAEVDTRAGNVTLYYAEKEAARARFSLAPAQAQSVQLPTAAAAAPLHLPFLPTAHLVGDVARIGIADALLNDPLLPTVAVVKHLSEKLDETSTITFFYSPDVSSAYPISVASDNKRGVVQAHNERGAVVIELSGGVNIIKQEKKVAIVAATVRDKPDAASNSNISSPILSNGSDAVNDTIKRMLGDILTNDDLLTEEELAGGFTEMGLDSLSMMDFVNALNAEYADLEMSSTDLYDNPTVDELVAFIVGKVGEGVVEVPQVAEHLQERPERKKEAAGHLDSLKEQIKTILEGILTSDEPLDDEELEGGFTEMGLDSLSMMDFVNALNGHFIDLALTSTDLFDHPTISELTTLINERLGGSTMANDQEHVESVPMENGIAAPAAAEGHHDIKNKVIEILGGILTTDDPLEPEELEGGFTEMGLDSLSMMDFVNALNGEFAGLELTSTDLYDHPTVAELAALIVARTGGSVASIPEPVPTDAGSVANTSSGPLPDAFVISEGVGGKFDADFEMIIIDAGKVAFKRGSEVVGDIGDSATVRIDLDDVLTDAELFSQFLVFAKAVVKKKGPFTFAVSKRETRANATARAFFKTIASEKFPKVRYHWTERFHPLPLTSSPLSLPPTAVFLITGGLSGIGLAVAEYIVSSSSIKAMILVSRRQPDAETQKKIDEMRKRTDVIVLSTDIAKPEALRTSLSKVPHKITHVIHSAGVLKDAMLIRQTPALFEAVYAPKVAGLETLERTLLSLSHPLSHVIAMSSIAAVLGNTGQANYSVCNRLLDHWARSGTPTHARTAINWGNWREIGMAVAVQDQLDAMGLEGLKPEDGVRYVGHVLNERHVQLTVSKMDWNSVVAFRKDLPADILRPQQQLQNQDFPERPEAKARDKSQYEELHHIEIEQLHSTLRPSGILIEQARLAEVREELARSRSAYADLVMKYLPDRGAAAVYLSGDDVASASAAKAEPLDQRAPSKLAMLFPGQGAQYPLMAAQLSRVFPGFREAFNACVRAADAAAGCKPTLREIADDPELYLEQQRTSVSQILVFAHSYACFELWKSLGVKPDFLIGHSIGELVAVAASGILSLEDAAAVVLKRGEAMELCKGRGAMMALDRAHLDATLKRFPALYLAADNTIKQAVVAGDRLTIDTALAHLKSQRVTAAVINEQYPFHTPLITEEDLAEYAAVLEKVTLREGAIPIVRNVDGELTTTYSKEYLIAQARSAVLFVPSVATLVSEVEFEHFSAGHAIDFDRAYPRLSSYSLRNGLRLRNKLNEREIEVINDHKVRGVPTVPGTLQIHKMHEVLNGINDGKCAVIRDGAFRSIWQTTSPDYVINRSPSGAFSISVAGIRVSVAQAALLESPPSPACPPQDLGVEQDVAAFYRATTAFGIYYGRKFAGTRRLFFTDRRSQAIL</sequence>